<proteinExistence type="predicted"/>
<dbReference type="Pfam" id="PF13271">
    <property type="entry name" value="DUF4062"/>
    <property type="match status" value="1"/>
</dbReference>
<dbReference type="InterPro" id="IPR025139">
    <property type="entry name" value="DUF4062"/>
</dbReference>
<dbReference type="Proteomes" id="UP001595617">
    <property type="component" value="Unassembled WGS sequence"/>
</dbReference>
<name>A0ABV8A1C6_9GAMM</name>
<dbReference type="RefSeq" id="WP_380696568.1">
    <property type="nucleotide sequence ID" value="NZ_JBHRYR010000003.1"/>
</dbReference>
<feature type="domain" description="DUF4062" evidence="1">
    <location>
        <begin position="15"/>
        <end position="92"/>
    </location>
</feature>
<sequence length="321" mass="36424">MPIVEQAMHLACVLSNQFSGEERLRRDIEEALAGLDVVATGLSFPPMTEGYLWKLQQRSIDQSDLCIVLVGPEYGPISPTGVGYLHRAFAHALATRKPIVVLVYSDASHAVDAIDQRRRDGLLHEMRANAFVHDVQRGDEARSVVETFVDDLLSQDALPGWYRMDRLPSDNSHRVAELQAQVERLSQLLNEQRGAARMSDLASGKLEVNYRVKVFQDGNVTTIARTIGCTWQQVFALSAPLLTEPRREAEWKSKLEERLLATEIPSLRKLHSKAHSFVDLRMDGIIFDHIKRQFRQLDWVHNHQGMWSLSSVGEHQWLTSK</sequence>
<protein>
    <submittedName>
        <fullName evidence="2">DUF4062 domain-containing protein</fullName>
    </submittedName>
</protein>
<organism evidence="2 3">
    <name type="scientific">Saccharospirillum mangrovi</name>
    <dbReference type="NCBI Taxonomy" id="2161747"/>
    <lineage>
        <taxon>Bacteria</taxon>
        <taxon>Pseudomonadati</taxon>
        <taxon>Pseudomonadota</taxon>
        <taxon>Gammaproteobacteria</taxon>
        <taxon>Oceanospirillales</taxon>
        <taxon>Saccharospirillaceae</taxon>
        <taxon>Saccharospirillum</taxon>
    </lineage>
</organism>
<evidence type="ECO:0000313" key="3">
    <source>
        <dbReference type="Proteomes" id="UP001595617"/>
    </source>
</evidence>
<evidence type="ECO:0000259" key="1">
    <source>
        <dbReference type="Pfam" id="PF13271"/>
    </source>
</evidence>
<evidence type="ECO:0000313" key="2">
    <source>
        <dbReference type="EMBL" id="MFC3853426.1"/>
    </source>
</evidence>
<comment type="caution">
    <text evidence="2">The sequence shown here is derived from an EMBL/GenBank/DDBJ whole genome shotgun (WGS) entry which is preliminary data.</text>
</comment>
<accession>A0ABV8A1C6</accession>
<reference evidence="3" key="1">
    <citation type="journal article" date="2019" name="Int. J. Syst. Evol. Microbiol.">
        <title>The Global Catalogue of Microorganisms (GCM) 10K type strain sequencing project: providing services to taxonomists for standard genome sequencing and annotation.</title>
        <authorList>
            <consortium name="The Broad Institute Genomics Platform"/>
            <consortium name="The Broad Institute Genome Sequencing Center for Infectious Disease"/>
            <person name="Wu L."/>
            <person name="Ma J."/>
        </authorList>
    </citation>
    <scope>NUCLEOTIDE SEQUENCE [LARGE SCALE GENOMIC DNA]</scope>
    <source>
        <strain evidence="3">IBRC 10765</strain>
    </source>
</reference>
<keyword evidence="3" id="KW-1185">Reference proteome</keyword>
<dbReference type="EMBL" id="JBHRYR010000003">
    <property type="protein sequence ID" value="MFC3853426.1"/>
    <property type="molecule type" value="Genomic_DNA"/>
</dbReference>
<gene>
    <name evidence="2" type="ORF">ACFOOG_11330</name>
</gene>